<dbReference type="PANTHER" id="PTHR34351:SF1">
    <property type="entry name" value="SLR1927 PROTEIN"/>
    <property type="match status" value="1"/>
</dbReference>
<organism evidence="1 2">
    <name type="scientific">Candidatus Magnetobacterium bavaricum</name>
    <dbReference type="NCBI Taxonomy" id="29290"/>
    <lineage>
        <taxon>Bacteria</taxon>
        <taxon>Pseudomonadati</taxon>
        <taxon>Nitrospirota</taxon>
        <taxon>Thermodesulfovibrionia</taxon>
        <taxon>Thermodesulfovibrionales</taxon>
        <taxon>Candidatus Magnetobacteriaceae</taxon>
        <taxon>Candidatus Magnetobacterium</taxon>
    </lineage>
</organism>
<dbReference type="Proteomes" id="UP000033423">
    <property type="component" value="Unassembled WGS sequence"/>
</dbReference>
<gene>
    <name evidence="1" type="ORF">MBAV_005807</name>
</gene>
<comment type="caution">
    <text evidence="1">The sequence shown here is derived from an EMBL/GenBank/DDBJ whole genome shotgun (WGS) entry which is preliminary data.</text>
</comment>
<dbReference type="PANTHER" id="PTHR34351">
    <property type="entry name" value="SLR1927 PROTEIN-RELATED"/>
    <property type="match status" value="1"/>
</dbReference>
<dbReference type="AlphaFoldDB" id="A0A0F3GJC9"/>
<proteinExistence type="predicted"/>
<protein>
    <submittedName>
        <fullName evidence="1">Protein containing DUF58</fullName>
    </submittedName>
</protein>
<sequence>MRSKGEKSTNRIGHDGELLSLRKYRTSDPIKYISWKATAKTGQLKTKELSALAFEPVIIDFDKTNINDYEERISCITYTVYYLMKHNIPVGLKVNDKEFRPDVSHRHKLNILRELALLP</sequence>
<evidence type="ECO:0000313" key="2">
    <source>
        <dbReference type="Proteomes" id="UP000033423"/>
    </source>
</evidence>
<reference evidence="1 2" key="1">
    <citation type="submission" date="2015-02" db="EMBL/GenBank/DDBJ databases">
        <title>Single-cell genomics of uncultivated deep-branching MTB reveals a conserved set of magnetosome genes.</title>
        <authorList>
            <person name="Kolinko S."/>
            <person name="Richter M."/>
            <person name="Glockner F.O."/>
            <person name="Brachmann A."/>
            <person name="Schuler D."/>
        </authorList>
    </citation>
    <scope>NUCLEOTIDE SEQUENCE [LARGE SCALE GENOMIC DNA]</scope>
    <source>
        <strain evidence="1">TM-1</strain>
    </source>
</reference>
<name>A0A0F3GJC9_9BACT</name>
<keyword evidence="2" id="KW-1185">Reference proteome</keyword>
<accession>A0A0F3GJC9</accession>
<dbReference type="EMBL" id="LACI01002453">
    <property type="protein sequence ID" value="KJU82001.1"/>
    <property type="molecule type" value="Genomic_DNA"/>
</dbReference>
<evidence type="ECO:0000313" key="1">
    <source>
        <dbReference type="EMBL" id="KJU82001.1"/>
    </source>
</evidence>